<evidence type="ECO:0000313" key="2">
    <source>
        <dbReference type="EMBL" id="SDE48881.1"/>
    </source>
</evidence>
<evidence type="ECO:0000313" key="3">
    <source>
        <dbReference type="Proteomes" id="UP000198949"/>
    </source>
</evidence>
<proteinExistence type="predicted"/>
<reference evidence="3" key="1">
    <citation type="submission" date="2016-10" db="EMBL/GenBank/DDBJ databases">
        <authorList>
            <person name="Varghese N."/>
            <person name="Submissions S."/>
        </authorList>
    </citation>
    <scope>NUCLEOTIDE SEQUENCE [LARGE SCALE GENOMIC DNA]</scope>
    <source>
        <strain evidence="3">CGMCC 4.3516</strain>
    </source>
</reference>
<dbReference type="RefSeq" id="WP_143015102.1">
    <property type="nucleotide sequence ID" value="NZ_FNAD01000024.1"/>
</dbReference>
<gene>
    <name evidence="2" type="ORF">SAMN05216270_1243</name>
</gene>
<organism evidence="2 3">
    <name type="scientific">Glycomyces harbinensis</name>
    <dbReference type="NCBI Taxonomy" id="58114"/>
    <lineage>
        <taxon>Bacteria</taxon>
        <taxon>Bacillati</taxon>
        <taxon>Actinomycetota</taxon>
        <taxon>Actinomycetes</taxon>
        <taxon>Glycomycetales</taxon>
        <taxon>Glycomycetaceae</taxon>
        <taxon>Glycomyces</taxon>
    </lineage>
</organism>
<feature type="compositionally biased region" description="Basic and acidic residues" evidence="1">
    <location>
        <begin position="1"/>
        <end position="34"/>
    </location>
</feature>
<dbReference type="OrthoDB" id="5198028at2"/>
<protein>
    <submittedName>
        <fullName evidence="2">Uncharacterized protein</fullName>
    </submittedName>
</protein>
<dbReference type="AlphaFoldDB" id="A0A1G7DBE4"/>
<dbReference type="EMBL" id="FNAD01000024">
    <property type="protein sequence ID" value="SDE48881.1"/>
    <property type="molecule type" value="Genomic_DNA"/>
</dbReference>
<sequence length="65" mass="7103">MPDRHATDHDGSEQQRDSREGEHFGLTPEEERRGTPLQQEAAGDVPRVEGDQDEPVPDGPAPGES</sequence>
<evidence type="ECO:0000256" key="1">
    <source>
        <dbReference type="SAM" id="MobiDB-lite"/>
    </source>
</evidence>
<accession>A0A1G7DBE4</accession>
<feature type="region of interest" description="Disordered" evidence="1">
    <location>
        <begin position="1"/>
        <end position="65"/>
    </location>
</feature>
<keyword evidence="3" id="KW-1185">Reference proteome</keyword>
<dbReference type="Proteomes" id="UP000198949">
    <property type="component" value="Unassembled WGS sequence"/>
</dbReference>
<dbReference type="STRING" id="58114.SAMN05216270_1243"/>
<name>A0A1G7DBE4_9ACTN</name>